<dbReference type="RefSeq" id="WP_153113769.1">
    <property type="nucleotide sequence ID" value="NZ_VZAS01000143.1"/>
</dbReference>
<sequence>MSDKKRLIWIDSLKGWLMILVVLGHAIQSSLGDACFQNHLWNLIYSFHMPAFMAISGWFAFSNTSKNINVGSLCKRRFNQLMVPYLSWSLLRYVISADYSIGNLSRIIIAPDSYFWFLWVLFWIKVIFILNQKIAAKYHMDEIIPIGITCLLLLGIMVGLNLRVFGFQFLAYYYLFYFLGYAMRRFNKLQLTNKSSMICLGLLWAVLAWFWNMHELPVWMPKIPLCPTSLLQYAYRGVTAILAVLVIVGVARKALDSSNRFNKFIQEVGILSLGIYTCHLTLMDYTVKLLRFIVPSNKEEVLIILGFTICGFLSWVIVNLLKKNMITAQFFLGK</sequence>
<dbReference type="GO" id="GO:0016747">
    <property type="term" value="F:acyltransferase activity, transferring groups other than amino-acyl groups"/>
    <property type="evidence" value="ECO:0007669"/>
    <property type="project" value="InterPro"/>
</dbReference>
<proteinExistence type="predicted"/>
<keyword evidence="1" id="KW-0012">Acyltransferase</keyword>
<comment type="caution">
    <text evidence="1">The sequence shown here is derived from an EMBL/GenBank/DDBJ whole genome shotgun (WGS) entry which is preliminary data.</text>
</comment>
<evidence type="ECO:0000313" key="2">
    <source>
        <dbReference type="Proteomes" id="UP000420635"/>
    </source>
</evidence>
<dbReference type="InterPro" id="IPR052734">
    <property type="entry name" value="Nod_factor_acetyltransferase"/>
</dbReference>
<accession>A0A646HK51</accession>
<protein>
    <submittedName>
        <fullName evidence="1">Acyltransferase family protein</fullName>
    </submittedName>
</protein>
<gene>
    <name evidence="1" type="ORF">F7D59_04845</name>
</gene>
<dbReference type="InterPro" id="IPR002656">
    <property type="entry name" value="Acyl_transf_3_dom"/>
</dbReference>
<dbReference type="EMBL" id="VZBQ01000052">
    <property type="protein sequence ID" value="MQN89203.1"/>
    <property type="molecule type" value="Genomic_DNA"/>
</dbReference>
<dbReference type="Proteomes" id="UP000420635">
    <property type="component" value="Unassembled WGS sequence"/>
</dbReference>
<keyword evidence="1" id="KW-0808">Transferase</keyword>
<dbReference type="Pfam" id="PF01757">
    <property type="entry name" value="Acyl_transf_3"/>
    <property type="match status" value="1"/>
</dbReference>
<organism evidence="1 2">
    <name type="scientific">Segatella copri</name>
    <dbReference type="NCBI Taxonomy" id="165179"/>
    <lineage>
        <taxon>Bacteria</taxon>
        <taxon>Pseudomonadati</taxon>
        <taxon>Bacteroidota</taxon>
        <taxon>Bacteroidia</taxon>
        <taxon>Bacteroidales</taxon>
        <taxon>Prevotellaceae</taxon>
        <taxon>Segatella</taxon>
    </lineage>
</organism>
<dbReference type="PANTHER" id="PTHR37312:SF1">
    <property type="entry name" value="MEMBRANE-BOUND ACYLTRANSFERASE YKRP-RELATED"/>
    <property type="match status" value="1"/>
</dbReference>
<dbReference type="AlphaFoldDB" id="A0A646HK51"/>
<reference evidence="2" key="1">
    <citation type="submission" date="2019-09" db="EMBL/GenBank/DDBJ databases">
        <title>Distinct polysaccharide growth profiles of human intestinal Prevotella copri isolates.</title>
        <authorList>
            <person name="Fehlner-Peach H."/>
            <person name="Magnabosco C."/>
            <person name="Raghavan V."/>
            <person name="Scher J.U."/>
            <person name="Tett A."/>
            <person name="Cox L.M."/>
            <person name="Gottsegen C."/>
            <person name="Watters A."/>
            <person name="Wiltshire- Gordon J.D."/>
            <person name="Segata N."/>
            <person name="Bonneau R."/>
            <person name="Littman D.R."/>
        </authorList>
    </citation>
    <scope>NUCLEOTIDE SEQUENCE [LARGE SCALE GENOMIC DNA]</scope>
    <source>
        <strain evidence="2">iP54</strain>
    </source>
</reference>
<name>A0A646HK51_9BACT</name>
<evidence type="ECO:0000313" key="1">
    <source>
        <dbReference type="EMBL" id="MQN89203.1"/>
    </source>
</evidence>
<dbReference type="PANTHER" id="PTHR37312">
    <property type="entry name" value="MEMBRANE-BOUND ACYLTRANSFERASE YKRP-RELATED"/>
    <property type="match status" value="1"/>
</dbReference>